<dbReference type="Pfam" id="PF01584">
    <property type="entry name" value="CheW"/>
    <property type="match status" value="1"/>
</dbReference>
<accession>A0ABV3Y4R2</accession>
<dbReference type="InterPro" id="IPR039315">
    <property type="entry name" value="CheW"/>
</dbReference>
<comment type="caution">
    <text evidence="2">The sequence shown here is derived from an EMBL/GenBank/DDBJ whole genome shotgun (WGS) entry which is preliminary data.</text>
</comment>
<proteinExistence type="predicted"/>
<dbReference type="EMBL" id="JBFSHR010000018">
    <property type="protein sequence ID" value="MEX6429523.1"/>
    <property type="molecule type" value="Genomic_DNA"/>
</dbReference>
<dbReference type="PANTHER" id="PTHR22617:SF23">
    <property type="entry name" value="CHEMOTAXIS PROTEIN CHEW"/>
    <property type="match status" value="1"/>
</dbReference>
<dbReference type="PROSITE" id="PS50851">
    <property type="entry name" value="CHEW"/>
    <property type="match status" value="1"/>
</dbReference>
<dbReference type="Gene3D" id="2.30.30.40">
    <property type="entry name" value="SH3 Domains"/>
    <property type="match status" value="1"/>
</dbReference>
<organism evidence="2 3">
    <name type="scientific">Ferrimicrobium acidiphilum</name>
    <dbReference type="NCBI Taxonomy" id="121039"/>
    <lineage>
        <taxon>Bacteria</taxon>
        <taxon>Bacillati</taxon>
        <taxon>Actinomycetota</taxon>
        <taxon>Acidimicrobiia</taxon>
        <taxon>Acidimicrobiales</taxon>
        <taxon>Acidimicrobiaceae</taxon>
        <taxon>Ferrimicrobium</taxon>
    </lineage>
</organism>
<evidence type="ECO:0000313" key="2">
    <source>
        <dbReference type="EMBL" id="MEX6429523.1"/>
    </source>
</evidence>
<dbReference type="InterPro" id="IPR036061">
    <property type="entry name" value="CheW-like_dom_sf"/>
</dbReference>
<dbReference type="RefSeq" id="WP_298385600.1">
    <property type="nucleotide sequence ID" value="NZ_JBFSHR010000018.1"/>
</dbReference>
<keyword evidence="3" id="KW-1185">Reference proteome</keyword>
<protein>
    <submittedName>
        <fullName evidence="2">Chemotaxis protein CheW</fullName>
    </submittedName>
</protein>
<dbReference type="SUPFAM" id="SSF50341">
    <property type="entry name" value="CheW-like"/>
    <property type="match status" value="1"/>
</dbReference>
<dbReference type="Proteomes" id="UP001560267">
    <property type="component" value="Unassembled WGS sequence"/>
</dbReference>
<dbReference type="SMART" id="SM00260">
    <property type="entry name" value="CheW"/>
    <property type="match status" value="1"/>
</dbReference>
<reference evidence="2 3" key="1">
    <citation type="submission" date="2024-07" db="EMBL/GenBank/DDBJ databases">
        <title>Draft Genome Sequence of Ferrimicrobium acidiphilum Strain YE2023, Isolated from a Pulp of Bioleach Reactor.</title>
        <authorList>
            <person name="Elkina Y.A."/>
            <person name="Bulaeva A.G."/>
            <person name="Beletsky A.V."/>
            <person name="Mardanov A.V."/>
        </authorList>
    </citation>
    <scope>NUCLEOTIDE SEQUENCE [LARGE SCALE GENOMIC DNA]</scope>
    <source>
        <strain evidence="2 3">YE2023</strain>
    </source>
</reference>
<dbReference type="Gene3D" id="2.40.50.180">
    <property type="entry name" value="CheA-289, Domain 4"/>
    <property type="match status" value="1"/>
</dbReference>
<name>A0ABV3Y4R2_9ACTN</name>
<dbReference type="PANTHER" id="PTHR22617">
    <property type="entry name" value="CHEMOTAXIS SENSOR HISTIDINE KINASE-RELATED"/>
    <property type="match status" value="1"/>
</dbReference>
<dbReference type="InterPro" id="IPR002545">
    <property type="entry name" value="CheW-lke_dom"/>
</dbReference>
<sequence length="155" mass="16678">MSESEQFCTFLIGEFRCALPVASVLEVHAHQRLTPVPLAPETVAGLLNLRGQILTVLDLRRHVLERSETLSAEPMTLVLDRDGQPVALLVDTIGDVVRCRSGALLPAPETIPRRLRSLTRAVIHDGDLVTLVFDPAAVANVSDATPSLSRVGGVT</sequence>
<feature type="domain" description="CheW-like" evidence="1">
    <location>
        <begin position="4"/>
        <end position="144"/>
    </location>
</feature>
<evidence type="ECO:0000259" key="1">
    <source>
        <dbReference type="PROSITE" id="PS50851"/>
    </source>
</evidence>
<gene>
    <name evidence="2" type="ORF">AB6A68_06675</name>
</gene>
<evidence type="ECO:0000313" key="3">
    <source>
        <dbReference type="Proteomes" id="UP001560267"/>
    </source>
</evidence>